<accession>X0V6V8</accession>
<reference evidence="2" key="1">
    <citation type="journal article" date="2014" name="Front. Microbiol.">
        <title>High frequency of phylogenetically diverse reductive dehalogenase-homologous genes in deep subseafloor sedimentary metagenomes.</title>
        <authorList>
            <person name="Kawai M."/>
            <person name="Futagami T."/>
            <person name="Toyoda A."/>
            <person name="Takaki Y."/>
            <person name="Nishi S."/>
            <person name="Hori S."/>
            <person name="Arai W."/>
            <person name="Tsubouchi T."/>
            <person name="Morono Y."/>
            <person name="Uchiyama I."/>
            <person name="Ito T."/>
            <person name="Fujiyama A."/>
            <person name="Inagaki F."/>
            <person name="Takami H."/>
        </authorList>
    </citation>
    <scope>NUCLEOTIDE SEQUENCE</scope>
    <source>
        <strain evidence="2">Expedition CK06-06</strain>
    </source>
</reference>
<dbReference type="AlphaFoldDB" id="X0V6V8"/>
<name>X0V6V8_9ZZZZ</name>
<feature type="region of interest" description="Disordered" evidence="1">
    <location>
        <begin position="191"/>
        <end position="214"/>
    </location>
</feature>
<sequence>SLHQSLWYGAGQALLNPDERHTMKTKLILTAAVVGWVCAGAAAAKNYDFYAGLQYPGAKLRPDVELYKVEQAGRGDPKAYERRVVRWWPRKGVDIIEVKKGMPLRTWTLRTAPASGAPQLKAHLVGFRGMGNTMSSKFRGDGGPIEPAVVLRLADGRKRCFIRGSFSEEDKKYIMDLYVKEMKRIEAGLDKTKRSKPPNPDIRWPNNAKPGEPGTMQVESEHFIWVSGSQAGSEGDPWINEKEPDKAQWYRDGSVKCAEYWWALTEYAGNL</sequence>
<proteinExistence type="predicted"/>
<feature type="non-terminal residue" evidence="2">
    <location>
        <position position="271"/>
    </location>
</feature>
<feature type="non-terminal residue" evidence="2">
    <location>
        <position position="1"/>
    </location>
</feature>
<evidence type="ECO:0000256" key="1">
    <source>
        <dbReference type="SAM" id="MobiDB-lite"/>
    </source>
</evidence>
<comment type="caution">
    <text evidence="2">The sequence shown here is derived from an EMBL/GenBank/DDBJ whole genome shotgun (WGS) entry which is preliminary data.</text>
</comment>
<dbReference type="EMBL" id="BARS01021743">
    <property type="protein sequence ID" value="GAG07097.1"/>
    <property type="molecule type" value="Genomic_DNA"/>
</dbReference>
<protein>
    <submittedName>
        <fullName evidence="2">Uncharacterized protein</fullName>
    </submittedName>
</protein>
<evidence type="ECO:0000313" key="2">
    <source>
        <dbReference type="EMBL" id="GAG07097.1"/>
    </source>
</evidence>
<organism evidence="2">
    <name type="scientific">marine sediment metagenome</name>
    <dbReference type="NCBI Taxonomy" id="412755"/>
    <lineage>
        <taxon>unclassified sequences</taxon>
        <taxon>metagenomes</taxon>
        <taxon>ecological metagenomes</taxon>
    </lineage>
</organism>
<gene>
    <name evidence="2" type="ORF">S01H1_34867</name>
</gene>